<comment type="caution">
    <text evidence="1">The sequence shown here is derived from an EMBL/GenBank/DDBJ whole genome shotgun (WGS) entry which is preliminary data.</text>
</comment>
<dbReference type="Proteomes" id="UP000663833">
    <property type="component" value="Unassembled WGS sequence"/>
</dbReference>
<evidence type="ECO:0000313" key="5">
    <source>
        <dbReference type="EMBL" id="CAF4412521.1"/>
    </source>
</evidence>
<sequence length="118" mass="14263">MTFKHVEYLLEHTPNLQDLFLWSWYHLLSEKKMEIDTISPMFEIVKTCINMYWAPIGDDYFHQASDDFQQECGTIPFWVERNVTITDDEDYSAHDYRSDIIIRFNIKKPCFIQKFLVL</sequence>
<organism evidence="1 9">
    <name type="scientific">Rotaria socialis</name>
    <dbReference type="NCBI Taxonomy" id="392032"/>
    <lineage>
        <taxon>Eukaryota</taxon>
        <taxon>Metazoa</taxon>
        <taxon>Spiralia</taxon>
        <taxon>Gnathifera</taxon>
        <taxon>Rotifera</taxon>
        <taxon>Eurotatoria</taxon>
        <taxon>Bdelloidea</taxon>
        <taxon>Philodinida</taxon>
        <taxon>Philodinidae</taxon>
        <taxon>Rotaria</taxon>
    </lineage>
</organism>
<proteinExistence type="predicted"/>
<evidence type="ECO:0000313" key="10">
    <source>
        <dbReference type="Proteomes" id="UP000663873"/>
    </source>
</evidence>
<keyword evidence="10" id="KW-1185">Reference proteome</keyword>
<dbReference type="Proteomes" id="UP000663848">
    <property type="component" value="Unassembled WGS sequence"/>
</dbReference>
<dbReference type="EMBL" id="CAJOBR010004123">
    <property type="protein sequence ID" value="CAF4768170.1"/>
    <property type="molecule type" value="Genomic_DNA"/>
</dbReference>
<evidence type="ECO:0000313" key="6">
    <source>
        <dbReference type="EMBL" id="CAF4484318.1"/>
    </source>
</evidence>
<dbReference type="Proteomes" id="UP000663862">
    <property type="component" value="Unassembled WGS sequence"/>
</dbReference>
<evidence type="ECO:0000313" key="4">
    <source>
        <dbReference type="EMBL" id="CAF3611728.1"/>
    </source>
</evidence>
<dbReference type="Proteomes" id="UP000663851">
    <property type="component" value="Unassembled WGS sequence"/>
</dbReference>
<dbReference type="EMBL" id="CAJNYD010002549">
    <property type="protein sequence ID" value="CAF3428041.1"/>
    <property type="molecule type" value="Genomic_DNA"/>
</dbReference>
<evidence type="ECO:0000313" key="8">
    <source>
        <dbReference type="EMBL" id="CAF4768170.1"/>
    </source>
</evidence>
<dbReference type="EMBL" id="CAJNYT010003746">
    <property type="protein sequence ID" value="CAF3597263.1"/>
    <property type="molecule type" value="Genomic_DNA"/>
</dbReference>
<reference evidence="1" key="1">
    <citation type="submission" date="2021-02" db="EMBL/GenBank/DDBJ databases">
        <authorList>
            <person name="Nowell W R."/>
        </authorList>
    </citation>
    <scope>NUCLEOTIDE SEQUENCE</scope>
</reference>
<protein>
    <submittedName>
        <fullName evidence="1">Uncharacterized protein</fullName>
    </submittedName>
</protein>
<dbReference type="EMBL" id="CAJNXB010000114">
    <property type="protein sequence ID" value="CAF3022147.1"/>
    <property type="molecule type" value="Genomic_DNA"/>
</dbReference>
<accession>A0A817LN77</accession>
<dbReference type="EMBL" id="CAJOBO010003205">
    <property type="protein sequence ID" value="CAF4484318.1"/>
    <property type="molecule type" value="Genomic_DNA"/>
</dbReference>
<dbReference type="OrthoDB" id="10103967at2759"/>
<dbReference type="Proteomes" id="UP000663869">
    <property type="component" value="Unassembled WGS sequence"/>
</dbReference>
<gene>
    <name evidence="4" type="ORF">FME351_LOCUS22482</name>
    <name evidence="3" type="ORF">GRG538_LOCUS22503</name>
    <name evidence="6" type="ORF">HFQ381_LOCUS26524</name>
    <name evidence="2" type="ORF">LUA448_LOCUS20080</name>
    <name evidence="8" type="ORF">QYT958_LOCUS22010</name>
    <name evidence="1" type="ORF">TIS948_LOCUS2507</name>
    <name evidence="7" type="ORF">TSG867_LOCUS27309</name>
    <name evidence="5" type="ORF">UJA718_LOCUS19934</name>
</gene>
<dbReference type="EMBL" id="CAJNYU010002923">
    <property type="protein sequence ID" value="CAF3611728.1"/>
    <property type="molecule type" value="Genomic_DNA"/>
</dbReference>
<evidence type="ECO:0000313" key="3">
    <source>
        <dbReference type="EMBL" id="CAF3597263.1"/>
    </source>
</evidence>
<dbReference type="Proteomes" id="UP000663873">
    <property type="component" value="Unassembled WGS sequence"/>
</dbReference>
<evidence type="ECO:0000313" key="2">
    <source>
        <dbReference type="EMBL" id="CAF3428041.1"/>
    </source>
</evidence>
<evidence type="ECO:0000313" key="9">
    <source>
        <dbReference type="Proteomes" id="UP000663825"/>
    </source>
</evidence>
<dbReference type="EMBL" id="CAJOBP010003623">
    <property type="protein sequence ID" value="CAF4412521.1"/>
    <property type="molecule type" value="Genomic_DNA"/>
</dbReference>
<dbReference type="Proteomes" id="UP000663825">
    <property type="component" value="Unassembled WGS sequence"/>
</dbReference>
<evidence type="ECO:0000313" key="7">
    <source>
        <dbReference type="EMBL" id="CAF4592655.1"/>
    </source>
</evidence>
<dbReference type="EMBL" id="CAJOBQ010003075">
    <property type="protein sequence ID" value="CAF4592655.1"/>
    <property type="molecule type" value="Genomic_DNA"/>
</dbReference>
<dbReference type="AlphaFoldDB" id="A0A817LN77"/>
<evidence type="ECO:0000313" key="1">
    <source>
        <dbReference type="EMBL" id="CAF3022147.1"/>
    </source>
</evidence>
<name>A0A817LN77_9BILA</name>
<dbReference type="Proteomes" id="UP000663872">
    <property type="component" value="Unassembled WGS sequence"/>
</dbReference>